<organism evidence="2 3">
    <name type="scientific">Gracilariopsis chorda</name>
    <dbReference type="NCBI Taxonomy" id="448386"/>
    <lineage>
        <taxon>Eukaryota</taxon>
        <taxon>Rhodophyta</taxon>
        <taxon>Florideophyceae</taxon>
        <taxon>Rhodymeniophycidae</taxon>
        <taxon>Gracilariales</taxon>
        <taxon>Gracilariaceae</taxon>
        <taxon>Gracilariopsis</taxon>
    </lineage>
</organism>
<reference evidence="2 3" key="1">
    <citation type="journal article" date="2018" name="Mol. Biol. Evol.">
        <title>Analysis of the draft genome of the red seaweed Gracilariopsis chorda provides insights into genome size evolution in Rhodophyta.</title>
        <authorList>
            <person name="Lee J."/>
            <person name="Yang E.C."/>
            <person name="Graf L."/>
            <person name="Yang J.H."/>
            <person name="Qiu H."/>
            <person name="Zel Zion U."/>
            <person name="Chan C.X."/>
            <person name="Stephens T.G."/>
            <person name="Weber A.P.M."/>
            <person name="Boo G.H."/>
            <person name="Boo S.M."/>
            <person name="Kim K.M."/>
            <person name="Shin Y."/>
            <person name="Jung M."/>
            <person name="Lee S.J."/>
            <person name="Yim H.S."/>
            <person name="Lee J.H."/>
            <person name="Bhattacharya D."/>
            <person name="Yoon H.S."/>
        </authorList>
    </citation>
    <scope>NUCLEOTIDE SEQUENCE [LARGE SCALE GENOMIC DNA]</scope>
    <source>
        <strain evidence="2 3">SKKU-2015</strain>
        <tissue evidence="2">Whole body</tissue>
    </source>
</reference>
<dbReference type="EMBL" id="NBIV01000176">
    <property type="protein sequence ID" value="PXF42119.1"/>
    <property type="molecule type" value="Genomic_DNA"/>
</dbReference>
<name>A0A2V3IJ81_9FLOR</name>
<gene>
    <name evidence="2" type="ORF">BWQ96_08151</name>
</gene>
<dbReference type="AlphaFoldDB" id="A0A2V3IJ81"/>
<proteinExistence type="predicted"/>
<sequence length="116" mass="12919">MLCKEGTDDLDTITRLLALVETSLKAYLELLLMRAQYFRDITEHGMEEAKQMAFLVEQGHDAVHSESYRTAREALSTKLEFEAATQLPKNRLEKANKTAQKGKKGGSAKGSAVDTE</sequence>
<evidence type="ECO:0000313" key="3">
    <source>
        <dbReference type="Proteomes" id="UP000247409"/>
    </source>
</evidence>
<keyword evidence="3" id="KW-1185">Reference proteome</keyword>
<evidence type="ECO:0000313" key="2">
    <source>
        <dbReference type="EMBL" id="PXF42119.1"/>
    </source>
</evidence>
<protein>
    <submittedName>
        <fullName evidence="2">Uncharacterized protein</fullName>
    </submittedName>
</protein>
<accession>A0A2V3IJ81</accession>
<evidence type="ECO:0000256" key="1">
    <source>
        <dbReference type="SAM" id="MobiDB-lite"/>
    </source>
</evidence>
<dbReference type="Proteomes" id="UP000247409">
    <property type="component" value="Unassembled WGS sequence"/>
</dbReference>
<comment type="caution">
    <text evidence="2">The sequence shown here is derived from an EMBL/GenBank/DDBJ whole genome shotgun (WGS) entry which is preliminary data.</text>
</comment>
<feature type="region of interest" description="Disordered" evidence="1">
    <location>
        <begin position="86"/>
        <end position="116"/>
    </location>
</feature>